<keyword evidence="2 7" id="KW-0699">rRNA-binding</keyword>
<dbReference type="PANTHER" id="PTHR12899:SF3">
    <property type="entry name" value="LARGE RIBOSOMAL SUBUNIT PROTEIN UL18M"/>
    <property type="match status" value="1"/>
</dbReference>
<dbReference type="KEGG" id="nav:JQS30_12180"/>
<evidence type="ECO:0000256" key="5">
    <source>
        <dbReference type="ARBA" id="ARBA00023274"/>
    </source>
</evidence>
<dbReference type="Pfam" id="PF00861">
    <property type="entry name" value="Ribosomal_L18p"/>
    <property type="match status" value="1"/>
</dbReference>
<comment type="function">
    <text evidence="7">This is one of the proteins that bind and probably mediate the attachment of the 5S RNA into the large ribosomal subunit, where it forms part of the central protuberance.</text>
</comment>
<dbReference type="AlphaFoldDB" id="A0A895XNA1"/>
<evidence type="ECO:0000256" key="6">
    <source>
        <dbReference type="ARBA" id="ARBA00035197"/>
    </source>
</evidence>
<feature type="region of interest" description="Disordered" evidence="8">
    <location>
        <begin position="1"/>
        <end position="22"/>
    </location>
</feature>
<dbReference type="RefSeq" id="WP_213170523.1">
    <property type="nucleotide sequence ID" value="NZ_CP070496.1"/>
</dbReference>
<keyword evidence="10" id="KW-1185">Reference proteome</keyword>
<dbReference type="GO" id="GO:0003735">
    <property type="term" value="F:structural constituent of ribosome"/>
    <property type="evidence" value="ECO:0007669"/>
    <property type="project" value="InterPro"/>
</dbReference>
<dbReference type="GO" id="GO:0006412">
    <property type="term" value="P:translation"/>
    <property type="evidence" value="ECO:0007669"/>
    <property type="project" value="UniProtKB-UniRule"/>
</dbReference>
<dbReference type="FunFam" id="3.30.420.100:FF:000001">
    <property type="entry name" value="50S ribosomal protein L18"/>
    <property type="match status" value="1"/>
</dbReference>
<proteinExistence type="inferred from homology"/>
<organism evidence="9 10">
    <name type="scientific">Natronoglycomyces albus</name>
    <dbReference type="NCBI Taxonomy" id="2811108"/>
    <lineage>
        <taxon>Bacteria</taxon>
        <taxon>Bacillati</taxon>
        <taxon>Actinomycetota</taxon>
        <taxon>Actinomycetes</taxon>
        <taxon>Glycomycetales</taxon>
        <taxon>Glycomycetaceae</taxon>
        <taxon>Natronoglycomyces</taxon>
    </lineage>
</organism>
<dbReference type="InterPro" id="IPR057268">
    <property type="entry name" value="Ribosomal_L18"/>
</dbReference>
<keyword evidence="3 7" id="KW-0694">RNA-binding</keyword>
<evidence type="ECO:0000256" key="1">
    <source>
        <dbReference type="ARBA" id="ARBA00007116"/>
    </source>
</evidence>
<dbReference type="EMBL" id="CP070496">
    <property type="protein sequence ID" value="QSB04525.1"/>
    <property type="molecule type" value="Genomic_DNA"/>
</dbReference>
<keyword evidence="4 7" id="KW-0689">Ribosomal protein</keyword>
<feature type="compositionally biased region" description="Basic residues" evidence="8">
    <location>
        <begin position="1"/>
        <end position="10"/>
    </location>
</feature>
<evidence type="ECO:0000256" key="4">
    <source>
        <dbReference type="ARBA" id="ARBA00022980"/>
    </source>
</evidence>
<evidence type="ECO:0000256" key="7">
    <source>
        <dbReference type="HAMAP-Rule" id="MF_01337"/>
    </source>
</evidence>
<dbReference type="InterPro" id="IPR004389">
    <property type="entry name" value="Ribosomal_uL18_bac-type"/>
</dbReference>
<dbReference type="GO" id="GO:0022625">
    <property type="term" value="C:cytosolic large ribosomal subunit"/>
    <property type="evidence" value="ECO:0007669"/>
    <property type="project" value="TreeGrafter"/>
</dbReference>
<protein>
    <recommendedName>
        <fullName evidence="6 7">Large ribosomal subunit protein uL18</fullName>
    </recommendedName>
</protein>
<dbReference type="InterPro" id="IPR005484">
    <property type="entry name" value="Ribosomal_uL18_bac/plant/anim"/>
</dbReference>
<sequence length="131" mass="14148">MSSTLAKRRPSGSESAKRRIGRNRRHYRLRKKVFGTAERPRLAVFRSSKNISVQIIDDVKGHTLVSASSLDASVKSVEGNKSDVAKEVGKLIAERAKSAGVEKVVLDRGGVKYAGRVAALAEAAREGGLDF</sequence>
<dbReference type="GO" id="GO:0008097">
    <property type="term" value="F:5S rRNA binding"/>
    <property type="evidence" value="ECO:0007669"/>
    <property type="project" value="TreeGrafter"/>
</dbReference>
<evidence type="ECO:0000313" key="9">
    <source>
        <dbReference type="EMBL" id="QSB04525.1"/>
    </source>
</evidence>
<dbReference type="PANTHER" id="PTHR12899">
    <property type="entry name" value="39S RIBOSOMAL PROTEIN L18, MITOCHONDRIAL"/>
    <property type="match status" value="1"/>
</dbReference>
<name>A0A895XNA1_9ACTN</name>
<dbReference type="NCBIfam" id="TIGR00060">
    <property type="entry name" value="L18_bact"/>
    <property type="match status" value="1"/>
</dbReference>
<comment type="subunit">
    <text evidence="7">Part of the 50S ribosomal subunit; part of the 5S rRNA/L5/L18/L25 subcomplex. Contacts the 5S and 23S rRNAs.</text>
</comment>
<dbReference type="Gene3D" id="3.30.420.100">
    <property type="match status" value="1"/>
</dbReference>
<evidence type="ECO:0000256" key="3">
    <source>
        <dbReference type="ARBA" id="ARBA00022884"/>
    </source>
</evidence>
<dbReference type="HAMAP" id="MF_01337_B">
    <property type="entry name" value="Ribosomal_uL18_B"/>
    <property type="match status" value="1"/>
</dbReference>
<evidence type="ECO:0000313" key="10">
    <source>
        <dbReference type="Proteomes" id="UP000662939"/>
    </source>
</evidence>
<keyword evidence="5 7" id="KW-0687">Ribonucleoprotein</keyword>
<dbReference type="CDD" id="cd00432">
    <property type="entry name" value="Ribosomal_L18_L5e"/>
    <property type="match status" value="1"/>
</dbReference>
<dbReference type="SUPFAM" id="SSF53137">
    <property type="entry name" value="Translational machinery components"/>
    <property type="match status" value="1"/>
</dbReference>
<accession>A0A895XNA1</accession>
<evidence type="ECO:0000256" key="8">
    <source>
        <dbReference type="SAM" id="MobiDB-lite"/>
    </source>
</evidence>
<dbReference type="Proteomes" id="UP000662939">
    <property type="component" value="Chromosome"/>
</dbReference>
<reference evidence="9" key="1">
    <citation type="submission" date="2021-02" db="EMBL/GenBank/DDBJ databases">
        <title>Natronoglycomyces albus gen. nov., sp. nov, a haloalkaliphilic actinobacterium from a soda solonchak soil.</title>
        <authorList>
            <person name="Sorokin D.Y."/>
            <person name="Khijniak T.V."/>
            <person name="Zakharycheva A.P."/>
            <person name="Boueva O.V."/>
            <person name="Ariskina E.V."/>
            <person name="Hahnke R.L."/>
            <person name="Bunk B."/>
            <person name="Sproer C."/>
            <person name="Schumann P."/>
            <person name="Evtushenko L.I."/>
            <person name="Kublanov I.V."/>
        </authorList>
    </citation>
    <scope>NUCLEOTIDE SEQUENCE</scope>
    <source>
        <strain evidence="9">DSM 106290</strain>
    </source>
</reference>
<gene>
    <name evidence="7 9" type="primary">rplR</name>
    <name evidence="9" type="ORF">JQS30_12180</name>
</gene>
<evidence type="ECO:0000256" key="2">
    <source>
        <dbReference type="ARBA" id="ARBA00022730"/>
    </source>
</evidence>
<comment type="similarity">
    <text evidence="1 7">Belongs to the universal ribosomal protein uL18 family.</text>
</comment>